<dbReference type="Gene3D" id="2.60.120.10">
    <property type="entry name" value="Jelly Rolls"/>
    <property type="match status" value="2"/>
</dbReference>
<evidence type="ECO:0000256" key="4">
    <source>
        <dbReference type="ARBA" id="ARBA00022723"/>
    </source>
</evidence>
<dbReference type="GO" id="GO:0005829">
    <property type="term" value="C:cytosol"/>
    <property type="evidence" value="ECO:0007669"/>
    <property type="project" value="TreeGrafter"/>
</dbReference>
<dbReference type="GO" id="GO:0005975">
    <property type="term" value="P:carbohydrate metabolic process"/>
    <property type="evidence" value="ECO:0007669"/>
    <property type="project" value="InterPro"/>
</dbReference>
<organism evidence="11 12">
    <name type="scientific">Planobispora longispora</name>
    <dbReference type="NCBI Taxonomy" id="28887"/>
    <lineage>
        <taxon>Bacteria</taxon>
        <taxon>Bacillati</taxon>
        <taxon>Actinomycetota</taxon>
        <taxon>Actinomycetes</taxon>
        <taxon>Streptosporangiales</taxon>
        <taxon>Streptosporangiaceae</taxon>
        <taxon>Planobispora</taxon>
    </lineage>
</organism>
<evidence type="ECO:0000256" key="5">
    <source>
        <dbReference type="ARBA" id="ARBA00022833"/>
    </source>
</evidence>
<name>A0A8J3W6V7_9ACTN</name>
<feature type="binding site" evidence="8">
    <location>
        <position position="122"/>
    </location>
    <ligand>
        <name>Zn(2+)</name>
        <dbReference type="ChEBI" id="CHEBI:29105"/>
    </ligand>
</feature>
<reference evidence="11 12" key="1">
    <citation type="submission" date="2021-01" db="EMBL/GenBank/DDBJ databases">
        <title>Whole genome shotgun sequence of Planobispora longispora NBRC 13918.</title>
        <authorList>
            <person name="Komaki H."/>
            <person name="Tamura T."/>
        </authorList>
    </citation>
    <scope>NUCLEOTIDE SEQUENCE [LARGE SCALE GENOMIC DNA]</scope>
    <source>
        <strain evidence="11 12">NBRC 13918</strain>
    </source>
</reference>
<dbReference type="Pfam" id="PF20511">
    <property type="entry name" value="PMI_typeI_cat"/>
    <property type="match status" value="1"/>
</dbReference>
<dbReference type="PANTHER" id="PTHR10309">
    <property type="entry name" value="MANNOSE-6-PHOSPHATE ISOMERASE"/>
    <property type="match status" value="1"/>
</dbReference>
<dbReference type="GO" id="GO:0009298">
    <property type="term" value="P:GDP-mannose biosynthetic process"/>
    <property type="evidence" value="ECO:0007669"/>
    <property type="project" value="InterPro"/>
</dbReference>
<evidence type="ECO:0000256" key="8">
    <source>
        <dbReference type="PIRSR" id="PIRSR001480-2"/>
    </source>
</evidence>
<proteinExistence type="inferred from homology"/>
<dbReference type="AlphaFoldDB" id="A0A8J3W6V7"/>
<comment type="cofactor">
    <cofactor evidence="8">
        <name>Zn(2+)</name>
        <dbReference type="ChEBI" id="CHEBI:29105"/>
    </cofactor>
    <text evidence="8">Binds 1 zinc ion per subunit.</text>
</comment>
<feature type="domain" description="Phosphomannose isomerase type I catalytic" evidence="10">
    <location>
        <begin position="4"/>
        <end position="138"/>
    </location>
</feature>
<evidence type="ECO:0000256" key="3">
    <source>
        <dbReference type="ARBA" id="ARBA00011956"/>
    </source>
</evidence>
<keyword evidence="12" id="KW-1185">Reference proteome</keyword>
<dbReference type="GO" id="GO:0008270">
    <property type="term" value="F:zinc ion binding"/>
    <property type="evidence" value="ECO:0007669"/>
    <property type="project" value="InterPro"/>
</dbReference>
<keyword evidence="5 8" id="KW-0862">Zinc</keyword>
<comment type="similarity">
    <text evidence="2">Belongs to the mannose-6-phosphate isomerase type 1 family.</text>
</comment>
<dbReference type="GO" id="GO:0004476">
    <property type="term" value="F:mannose-6-phosphate isomerase activity"/>
    <property type="evidence" value="ECO:0007669"/>
    <property type="project" value="UniProtKB-EC"/>
</dbReference>
<dbReference type="EC" id="5.3.1.8" evidence="3"/>
<dbReference type="InterPro" id="IPR046457">
    <property type="entry name" value="PMI_typeI_cat"/>
</dbReference>
<evidence type="ECO:0000313" key="12">
    <source>
        <dbReference type="Proteomes" id="UP000616724"/>
    </source>
</evidence>
<dbReference type="InterPro" id="IPR001250">
    <property type="entry name" value="Man6P_Isoase-1"/>
</dbReference>
<dbReference type="InterPro" id="IPR011051">
    <property type="entry name" value="RmlC_Cupin_sf"/>
</dbReference>
<dbReference type="PIRSF" id="PIRSF001480">
    <property type="entry name" value="Mannose-6-phosphate_isomerase"/>
    <property type="match status" value="1"/>
</dbReference>
<dbReference type="SUPFAM" id="SSF51182">
    <property type="entry name" value="RmlC-like cupins"/>
    <property type="match status" value="1"/>
</dbReference>
<evidence type="ECO:0000256" key="1">
    <source>
        <dbReference type="ARBA" id="ARBA00000757"/>
    </source>
</evidence>
<evidence type="ECO:0000256" key="2">
    <source>
        <dbReference type="ARBA" id="ARBA00010772"/>
    </source>
</evidence>
<dbReference type="CDD" id="cd07011">
    <property type="entry name" value="cupin_PMI_type_I_N"/>
    <property type="match status" value="1"/>
</dbReference>
<feature type="binding site" evidence="8">
    <location>
        <position position="245"/>
    </location>
    <ligand>
        <name>Zn(2+)</name>
        <dbReference type="ChEBI" id="CHEBI:29105"/>
    </ligand>
</feature>
<dbReference type="InterPro" id="IPR014710">
    <property type="entry name" value="RmlC-like_jellyroll"/>
</dbReference>
<comment type="caution">
    <text evidence="11">The sequence shown here is derived from an EMBL/GenBank/DDBJ whole genome shotgun (WGS) entry which is preliminary data.</text>
</comment>
<dbReference type="PANTHER" id="PTHR10309:SF0">
    <property type="entry name" value="MANNOSE-6-PHOSPHATE ISOMERASE"/>
    <property type="match status" value="1"/>
</dbReference>
<evidence type="ECO:0000313" key="11">
    <source>
        <dbReference type="EMBL" id="GIH78934.1"/>
    </source>
</evidence>
<evidence type="ECO:0000256" key="6">
    <source>
        <dbReference type="ARBA" id="ARBA00023235"/>
    </source>
</evidence>
<accession>A0A8J3W6V7</accession>
<dbReference type="EMBL" id="BOOH01000044">
    <property type="protein sequence ID" value="GIH78934.1"/>
    <property type="molecule type" value="Genomic_DNA"/>
</dbReference>
<dbReference type="InterPro" id="IPR016305">
    <property type="entry name" value="Mannose-6-P_Isomerase"/>
</dbReference>
<comment type="catalytic activity">
    <reaction evidence="1">
        <text>D-mannose 6-phosphate = D-fructose 6-phosphate</text>
        <dbReference type="Rhea" id="RHEA:12356"/>
        <dbReference type="ChEBI" id="CHEBI:58735"/>
        <dbReference type="ChEBI" id="CHEBI:61527"/>
        <dbReference type="EC" id="5.3.1.8"/>
    </reaction>
</comment>
<evidence type="ECO:0000259" key="10">
    <source>
        <dbReference type="Pfam" id="PF20511"/>
    </source>
</evidence>
<dbReference type="NCBIfam" id="TIGR00218">
    <property type="entry name" value="manA"/>
    <property type="match status" value="1"/>
</dbReference>
<dbReference type="RefSeq" id="WP_203893412.1">
    <property type="nucleotide sequence ID" value="NZ_BOOH01000044.1"/>
</dbReference>
<feature type="binding site" evidence="8">
    <location>
        <position position="97"/>
    </location>
    <ligand>
        <name>Zn(2+)</name>
        <dbReference type="ChEBI" id="CHEBI:29105"/>
    </ligand>
</feature>
<evidence type="ECO:0000256" key="7">
    <source>
        <dbReference type="PIRSR" id="PIRSR001480-1"/>
    </source>
</evidence>
<dbReference type="Proteomes" id="UP000616724">
    <property type="component" value="Unassembled WGS sequence"/>
</dbReference>
<sequence length="394" mass="41221">MDVLTNPVKDYPWGSLHHIARLTGRPPGGPEAEMWLGAHPAGPSSLVRDGRRRTLDEVIADDPAAELGHETIRRFGERLPYLVKLIAVDSPLSLQVHPAAAQAAAGYAAGDPHYADPWAKPEMIYALSPFTALAGLRPAGQAGELVARLALEPLDPVLAVLREGDGEKGSAAALGALLEWPDDERSALVKAIAEAAGPLGGPAFRLVRRLAERYPDDPAVLAPLLLRRHELAPGQALFLGAGVLHCYVDGFGVEIMGASDNVLRAGLTAKPVDVPGLLGILRPDAQPLPVAPLLGGDFLPPAPEFRLSVYGPRLDHSLDRPVPRILLCTSGSVTVEGGAPEGGQLEGGQPEEAAGGGGRRSETLEAGQSAFLPAKDGRVTLRGAGTVFCAEPHL</sequence>
<feature type="active site" evidence="7">
    <location>
        <position position="264"/>
    </location>
</feature>
<dbReference type="PRINTS" id="PR00714">
    <property type="entry name" value="MAN6PISMRASE"/>
</dbReference>
<feature type="binding site" evidence="8">
    <location>
        <position position="95"/>
    </location>
    <ligand>
        <name>Zn(2+)</name>
        <dbReference type="ChEBI" id="CHEBI:29105"/>
    </ligand>
</feature>
<keyword evidence="6 11" id="KW-0413">Isomerase</keyword>
<evidence type="ECO:0000256" key="9">
    <source>
        <dbReference type="SAM" id="MobiDB-lite"/>
    </source>
</evidence>
<feature type="region of interest" description="Disordered" evidence="9">
    <location>
        <begin position="336"/>
        <end position="361"/>
    </location>
</feature>
<protein>
    <recommendedName>
        <fullName evidence="3">mannose-6-phosphate isomerase</fullName>
        <ecNumber evidence="3">5.3.1.8</ecNumber>
    </recommendedName>
</protein>
<gene>
    <name evidence="11" type="primary">manA</name>
    <name evidence="11" type="ORF">Plo01_53630</name>
</gene>
<dbReference type="Gene3D" id="1.10.441.10">
    <property type="entry name" value="Phosphomannose Isomerase, domain 2"/>
    <property type="match status" value="1"/>
</dbReference>
<keyword evidence="4 8" id="KW-0479">Metal-binding</keyword>